<dbReference type="RefSeq" id="WP_010769660.1">
    <property type="nucleotide sequence ID" value="NZ_ASWE01000001.1"/>
</dbReference>
<dbReference type="STRING" id="154621.RV11_GL002996"/>
<evidence type="ECO:0000259" key="1">
    <source>
        <dbReference type="PROSITE" id="PS51186"/>
    </source>
</evidence>
<dbReference type="eggNOG" id="COG0456">
    <property type="taxonomic scope" value="Bacteria"/>
</dbReference>
<dbReference type="EMBL" id="AJAT01000017">
    <property type="protein sequence ID" value="EOL42673.1"/>
    <property type="molecule type" value="Genomic_DNA"/>
</dbReference>
<dbReference type="OrthoDB" id="9773249at2"/>
<dbReference type="InterPro" id="IPR016181">
    <property type="entry name" value="Acyl_CoA_acyltransferase"/>
</dbReference>
<dbReference type="Proteomes" id="UP000013785">
    <property type="component" value="Unassembled WGS sequence"/>
</dbReference>
<feature type="domain" description="N-acetyltransferase" evidence="1">
    <location>
        <begin position="8"/>
        <end position="167"/>
    </location>
</feature>
<comment type="caution">
    <text evidence="2">The sequence shown here is derived from an EMBL/GenBank/DDBJ whole genome shotgun (WGS) entry which is preliminary data.</text>
</comment>
<dbReference type="Pfam" id="PF00583">
    <property type="entry name" value="Acetyltransf_1"/>
    <property type="match status" value="1"/>
</dbReference>
<dbReference type="PROSITE" id="PS51186">
    <property type="entry name" value="GNAT"/>
    <property type="match status" value="1"/>
</dbReference>
<dbReference type="SUPFAM" id="SSF55729">
    <property type="entry name" value="Acyl-CoA N-acyltransferases (Nat)"/>
    <property type="match status" value="1"/>
</dbReference>
<accession>R3TNN0</accession>
<dbReference type="InterPro" id="IPR000182">
    <property type="entry name" value="GNAT_dom"/>
</dbReference>
<keyword evidence="3" id="KW-1185">Reference proteome</keyword>
<proteinExistence type="predicted"/>
<dbReference type="HOGENOM" id="CLU_013985_18_4_9"/>
<dbReference type="CDD" id="cd04301">
    <property type="entry name" value="NAT_SF"/>
    <property type="match status" value="1"/>
</dbReference>
<reference evidence="2 3" key="1">
    <citation type="submission" date="2013-02" db="EMBL/GenBank/DDBJ databases">
        <title>The Genome Sequence of Enterococcus phoeniculicola BAA-412.</title>
        <authorList>
            <consortium name="The Broad Institute Genome Sequencing Platform"/>
            <consortium name="The Broad Institute Genome Sequencing Center for Infectious Disease"/>
            <person name="Earl A.M."/>
            <person name="Gilmore M.S."/>
            <person name="Lebreton F."/>
            <person name="Walker B."/>
            <person name="Young S.K."/>
            <person name="Zeng Q."/>
            <person name="Gargeya S."/>
            <person name="Fitzgerald M."/>
            <person name="Haas B."/>
            <person name="Abouelleil A."/>
            <person name="Alvarado L."/>
            <person name="Arachchi H.M."/>
            <person name="Berlin A.M."/>
            <person name="Chapman S.B."/>
            <person name="Dewar J."/>
            <person name="Goldberg J."/>
            <person name="Griggs A."/>
            <person name="Gujja S."/>
            <person name="Hansen M."/>
            <person name="Howarth C."/>
            <person name="Imamovic A."/>
            <person name="Larimer J."/>
            <person name="McCowan C."/>
            <person name="Murphy C."/>
            <person name="Neiman D."/>
            <person name="Pearson M."/>
            <person name="Priest M."/>
            <person name="Roberts A."/>
            <person name="Saif S."/>
            <person name="Shea T."/>
            <person name="Sisk P."/>
            <person name="Sykes S."/>
            <person name="Wortman J."/>
            <person name="Nusbaum C."/>
            <person name="Birren B."/>
        </authorList>
    </citation>
    <scope>NUCLEOTIDE SEQUENCE [LARGE SCALE GENOMIC DNA]</scope>
    <source>
        <strain evidence="2 3">ATCC BAA-412</strain>
    </source>
</reference>
<name>R3TNN0_9ENTE</name>
<evidence type="ECO:0000313" key="3">
    <source>
        <dbReference type="Proteomes" id="UP000013785"/>
    </source>
</evidence>
<gene>
    <name evidence="2" type="ORF">UC3_03026</name>
</gene>
<evidence type="ECO:0000313" key="2">
    <source>
        <dbReference type="EMBL" id="EOL42673.1"/>
    </source>
</evidence>
<protein>
    <recommendedName>
        <fullName evidence="1">N-acetyltransferase domain-containing protein</fullName>
    </recommendedName>
</protein>
<organism evidence="2 3">
    <name type="scientific">Enterococcus phoeniculicola ATCC BAA-412</name>
    <dbReference type="NCBI Taxonomy" id="1158610"/>
    <lineage>
        <taxon>Bacteria</taxon>
        <taxon>Bacillati</taxon>
        <taxon>Bacillota</taxon>
        <taxon>Bacilli</taxon>
        <taxon>Lactobacillales</taxon>
        <taxon>Enterococcaceae</taxon>
        <taxon>Enterococcus</taxon>
    </lineage>
</organism>
<sequence length="167" mass="19811">MKLQRQKIETKEEVEELYHVIQRIWPEVFTPIIGAEQVAYMLRTYQSPENIFSEISNGANYFLLKAEGEPIGYTAYEVQEEVIYLSKIYLQDSVRGKGYSSEVFDWYEEVARKNHKKRLRLRVNQENKRAIEVYIHRQFVNKGVLISPIGEGFEMTDYVFEKEISEK</sequence>
<dbReference type="AlphaFoldDB" id="R3TNN0"/>
<dbReference type="Gene3D" id="3.40.630.30">
    <property type="match status" value="1"/>
</dbReference>
<dbReference type="PATRIC" id="fig|1158610.3.peg.3009"/>
<dbReference type="GO" id="GO:0016747">
    <property type="term" value="F:acyltransferase activity, transferring groups other than amino-acyl groups"/>
    <property type="evidence" value="ECO:0007669"/>
    <property type="project" value="InterPro"/>
</dbReference>